<keyword evidence="3 4" id="KW-0479">Metal-binding</keyword>
<dbReference type="GO" id="GO:0046872">
    <property type="term" value="F:metal ion binding"/>
    <property type="evidence" value="ECO:0007669"/>
    <property type="project" value="UniProtKB-KW"/>
</dbReference>
<dbReference type="SUPFAM" id="SSF102705">
    <property type="entry name" value="NIF3 (NGG1p interacting factor 3)-like"/>
    <property type="match status" value="1"/>
</dbReference>
<dbReference type="NCBIfam" id="TIGR00486">
    <property type="entry name" value="YbgI_SA1388"/>
    <property type="match status" value="1"/>
</dbReference>
<dbReference type="Pfam" id="PF01784">
    <property type="entry name" value="DUF34_NIF3"/>
    <property type="match status" value="1"/>
</dbReference>
<dbReference type="Proteomes" id="UP000294343">
    <property type="component" value="Chromosome"/>
</dbReference>
<evidence type="ECO:0000256" key="3">
    <source>
        <dbReference type="ARBA" id="ARBA00022723"/>
    </source>
</evidence>
<dbReference type="GO" id="GO:0016787">
    <property type="term" value="F:hydrolase activity"/>
    <property type="evidence" value="ECO:0007669"/>
    <property type="project" value="UniProtKB-KW"/>
</dbReference>
<dbReference type="InterPro" id="IPR036069">
    <property type="entry name" value="DUF34/NIF3_sf"/>
</dbReference>
<protein>
    <recommendedName>
        <fullName evidence="2">GTP cyclohydrolase 1 type 2 homolog</fullName>
    </recommendedName>
</protein>
<evidence type="ECO:0000256" key="1">
    <source>
        <dbReference type="ARBA" id="ARBA00006964"/>
    </source>
</evidence>
<feature type="binding site" evidence="4">
    <location>
        <position position="221"/>
    </location>
    <ligand>
        <name>a divalent metal cation</name>
        <dbReference type="ChEBI" id="CHEBI:60240"/>
        <label>1</label>
    </ligand>
</feature>
<dbReference type="EMBL" id="LR217730">
    <property type="protein sequence ID" value="VFP86495.1"/>
    <property type="molecule type" value="Genomic_DNA"/>
</dbReference>
<keyword evidence="5" id="KW-0378">Hydrolase</keyword>
<dbReference type="InterPro" id="IPR002678">
    <property type="entry name" value="DUF34/NIF3"/>
</dbReference>
<dbReference type="AlphaFoldDB" id="A0A451DIK3"/>
<name>A0A451DIK3_9GAMM</name>
<dbReference type="PANTHER" id="PTHR13799">
    <property type="entry name" value="NGG1 INTERACTING FACTOR 3"/>
    <property type="match status" value="1"/>
</dbReference>
<feature type="binding site" evidence="4">
    <location>
        <position position="63"/>
    </location>
    <ligand>
        <name>a divalent metal cation</name>
        <dbReference type="ChEBI" id="CHEBI:60240"/>
        <label>1</label>
    </ligand>
</feature>
<dbReference type="PANTHER" id="PTHR13799:SF14">
    <property type="entry name" value="GTP CYCLOHYDROLASE 1 TYPE 2 HOMOLOG"/>
    <property type="match status" value="1"/>
</dbReference>
<dbReference type="Gene3D" id="3.40.1390.30">
    <property type="entry name" value="NIF3 (NGG1p interacting factor 3)-like"/>
    <property type="match status" value="2"/>
</dbReference>
<reference evidence="5 6" key="1">
    <citation type="submission" date="2019-02" db="EMBL/GenBank/DDBJ databases">
        <authorList>
            <person name="Manzano-Marin A."/>
            <person name="Manzano-Marin A."/>
        </authorList>
    </citation>
    <scope>NUCLEOTIDE SEQUENCE [LARGE SCALE GENOMIC DNA]</scope>
    <source>
        <strain evidence="5 6">ErCipseudotsugae</strain>
    </source>
</reference>
<dbReference type="GO" id="GO:0005737">
    <property type="term" value="C:cytoplasm"/>
    <property type="evidence" value="ECO:0007669"/>
    <property type="project" value="TreeGrafter"/>
</dbReference>
<feature type="binding site" evidence="4">
    <location>
        <position position="217"/>
    </location>
    <ligand>
        <name>a divalent metal cation</name>
        <dbReference type="ChEBI" id="CHEBI:60240"/>
        <label>1</label>
    </ligand>
</feature>
<dbReference type="OrthoDB" id="9800881at2"/>
<organism evidence="5 6">
    <name type="scientific">Candidatus Erwinia haradaeae</name>
    <dbReference type="NCBI Taxonomy" id="1922217"/>
    <lineage>
        <taxon>Bacteria</taxon>
        <taxon>Pseudomonadati</taxon>
        <taxon>Pseudomonadota</taxon>
        <taxon>Gammaproteobacteria</taxon>
        <taxon>Enterobacterales</taxon>
        <taxon>Erwiniaceae</taxon>
        <taxon>Erwinia</taxon>
    </lineage>
</organism>
<sequence>MSNSELEKKVNQLLHTETFNDNVINGLQVEGRKQIKKVITGVTACYDLLNEAIRLDADAIVVHHGYFWKNEPAVIKGMKRQRLRALLMNDINLFAWHMPLDVHPKFGNNVKLAELLDIEIKGNIMNPLVLWGTTQNPVSADRFKNRLSVALKREPLHCYANNAPLLIECIALCSGGGQRFIDKAADFGVDAFITGEISEYTVHSAREQGLHFFAAGHHATERGGIQALGDWLSMQYNLEVIFIDIDNPA</sequence>
<dbReference type="FunFam" id="3.40.1390.30:FF:000002">
    <property type="entry name" value="Nif3-like dinuclear metal center protein"/>
    <property type="match status" value="1"/>
</dbReference>
<dbReference type="RefSeq" id="WP_157989445.1">
    <property type="nucleotide sequence ID" value="NZ_LR217730.1"/>
</dbReference>
<accession>A0A451DIK3</accession>
<gene>
    <name evidence="5" type="primary">ybgI</name>
    <name evidence="5" type="ORF">ERCIPSPA2889_609</name>
</gene>
<evidence type="ECO:0000256" key="2">
    <source>
        <dbReference type="ARBA" id="ARBA00022112"/>
    </source>
</evidence>
<proteinExistence type="inferred from homology"/>
<evidence type="ECO:0000313" key="6">
    <source>
        <dbReference type="Proteomes" id="UP000294343"/>
    </source>
</evidence>
<evidence type="ECO:0000313" key="5">
    <source>
        <dbReference type="EMBL" id="VFP86495.1"/>
    </source>
</evidence>
<feature type="binding site" evidence="4">
    <location>
        <position position="101"/>
    </location>
    <ligand>
        <name>a divalent metal cation</name>
        <dbReference type="ChEBI" id="CHEBI:60240"/>
        <label>1</label>
    </ligand>
</feature>
<comment type="similarity">
    <text evidence="1">Belongs to the GTP cyclohydrolase I type 2/NIF3 family.</text>
</comment>
<feature type="binding site" evidence="4">
    <location>
        <position position="64"/>
    </location>
    <ligand>
        <name>a divalent metal cation</name>
        <dbReference type="ChEBI" id="CHEBI:60240"/>
        <label>2</label>
    </ligand>
</feature>
<evidence type="ECO:0000256" key="4">
    <source>
        <dbReference type="PIRSR" id="PIRSR602678-1"/>
    </source>
</evidence>